<comment type="catalytic activity">
    <reaction evidence="1">
        <text>ATP + protein L-histidine = ADP + protein N-phospho-L-histidine.</text>
        <dbReference type="EC" id="2.7.13.3"/>
    </reaction>
</comment>
<dbReference type="InterPro" id="IPR005467">
    <property type="entry name" value="His_kinase_dom"/>
</dbReference>
<feature type="domain" description="Histidine kinase" evidence="5">
    <location>
        <begin position="181"/>
        <end position="426"/>
    </location>
</feature>
<accession>A0A0M0HXP6</accession>
<evidence type="ECO:0000259" key="5">
    <source>
        <dbReference type="PROSITE" id="PS50109"/>
    </source>
</evidence>
<feature type="coiled-coil region" evidence="4">
    <location>
        <begin position="131"/>
        <end position="165"/>
    </location>
</feature>
<dbReference type="PATRIC" id="fig|171383.3.peg.3701"/>
<dbReference type="Gene3D" id="3.30.450.20">
    <property type="entry name" value="PAS domain"/>
    <property type="match status" value="1"/>
</dbReference>
<proteinExistence type="predicted"/>
<dbReference type="InterPro" id="IPR003661">
    <property type="entry name" value="HisK_dim/P_dom"/>
</dbReference>
<dbReference type="PANTHER" id="PTHR43065">
    <property type="entry name" value="SENSOR HISTIDINE KINASE"/>
    <property type="match status" value="1"/>
</dbReference>
<evidence type="ECO:0000256" key="1">
    <source>
        <dbReference type="ARBA" id="ARBA00000085"/>
    </source>
</evidence>
<dbReference type="SUPFAM" id="SSF47384">
    <property type="entry name" value="Homodimeric domain of signal transducing histidine kinase"/>
    <property type="match status" value="1"/>
</dbReference>
<dbReference type="InterPro" id="IPR036097">
    <property type="entry name" value="HisK_dim/P_sf"/>
</dbReference>
<comment type="caution">
    <text evidence="6">The sequence shown here is derived from an EMBL/GenBank/DDBJ whole genome shotgun (WGS) entry which is preliminary data.</text>
</comment>
<protein>
    <recommendedName>
        <fullName evidence="2">histidine kinase</fullName>
        <ecNumber evidence="2">2.7.13.3</ecNumber>
    </recommendedName>
</protein>
<dbReference type="Proteomes" id="UP000037530">
    <property type="component" value="Unassembled WGS sequence"/>
</dbReference>
<dbReference type="EMBL" id="LHPI01000019">
    <property type="protein sequence ID" value="KOO06408.1"/>
    <property type="molecule type" value="Genomic_DNA"/>
</dbReference>
<dbReference type="InterPro" id="IPR004358">
    <property type="entry name" value="Sig_transdc_His_kin-like_C"/>
</dbReference>
<reference evidence="7" key="1">
    <citation type="submission" date="2015-08" db="EMBL/GenBank/DDBJ databases">
        <title>Vibrio galatheae sp. nov., a novel member of the Vibrionaceae family isolated from the Solomon Islands.</title>
        <authorList>
            <person name="Giubergia S."/>
            <person name="Machado H."/>
            <person name="Mateiu R.V."/>
            <person name="Gram L."/>
        </authorList>
    </citation>
    <scope>NUCLEOTIDE SEQUENCE [LARGE SCALE GENOMIC DNA]</scope>
    <source>
        <strain evidence="7">DSM 19134</strain>
    </source>
</reference>
<dbReference type="AlphaFoldDB" id="A0A0M0HXP6"/>
<name>A0A0M0HXP6_9VIBR</name>
<dbReference type="SMART" id="SM00388">
    <property type="entry name" value="HisKA"/>
    <property type="match status" value="1"/>
</dbReference>
<dbReference type="SMART" id="SM00387">
    <property type="entry name" value="HATPase_c"/>
    <property type="match status" value="1"/>
</dbReference>
<dbReference type="InterPro" id="IPR035965">
    <property type="entry name" value="PAS-like_dom_sf"/>
</dbReference>
<dbReference type="Pfam" id="PF02518">
    <property type="entry name" value="HATPase_c"/>
    <property type="match status" value="1"/>
</dbReference>
<evidence type="ECO:0000313" key="6">
    <source>
        <dbReference type="EMBL" id="KOO06408.1"/>
    </source>
</evidence>
<dbReference type="GO" id="GO:0000155">
    <property type="term" value="F:phosphorelay sensor kinase activity"/>
    <property type="evidence" value="ECO:0007669"/>
    <property type="project" value="InterPro"/>
</dbReference>
<organism evidence="6 7">
    <name type="scientific">Vibrio hepatarius</name>
    <dbReference type="NCBI Taxonomy" id="171383"/>
    <lineage>
        <taxon>Bacteria</taxon>
        <taxon>Pseudomonadati</taxon>
        <taxon>Pseudomonadota</taxon>
        <taxon>Gammaproteobacteria</taxon>
        <taxon>Vibrionales</taxon>
        <taxon>Vibrionaceae</taxon>
        <taxon>Vibrio</taxon>
        <taxon>Vibrio oreintalis group</taxon>
    </lineage>
</organism>
<dbReference type="SUPFAM" id="SSF55785">
    <property type="entry name" value="PYP-like sensor domain (PAS domain)"/>
    <property type="match status" value="1"/>
</dbReference>
<keyword evidence="4" id="KW-0175">Coiled coil</keyword>
<dbReference type="PRINTS" id="PR00344">
    <property type="entry name" value="BCTRLSENSOR"/>
</dbReference>
<sequence>MMKAKLALSDLLNQLSVAICIVRKDYTIAMANAYFQTRSGLAKEDIVGKNVLTVFPDGASVLKRKIDTAFVIESPSFSSWEQAPHVLPFQSSRQVSGQEDEMFQNLEFIPIHTQDGSLDHVCICVYDLTTQACQQNELTTLSRRLRREQNELKKTLINLKKAQSQLLQSEKMASIGQLSAGIAHEINNPLGFITSNIQTLDDYFRKITEVVKSLEQVIDDTDDEALVAKKRMLMEQSQLAYVLEDVTDLISESLEGSSRVMAIVKNLKEFSHADDSEWAYSDLCQGLDSTLRIINNEIKYTATVEREYDDELPLVYCQPMQLNQVFLNLLVNASQAIKENGVIRVSLQSINDDNVQIKIQDNGTGIPEENLSNIFEPFFTTKPVGHGTGLGLSVSYGIIKEHKGKIEVESEVGVGTTFTVTLPVHKTNEQEAQAVAK</sequence>
<dbReference type="Gene3D" id="1.10.287.130">
    <property type="match status" value="1"/>
</dbReference>
<evidence type="ECO:0000256" key="3">
    <source>
        <dbReference type="ARBA" id="ARBA00022553"/>
    </source>
</evidence>
<dbReference type="Gene3D" id="3.30.565.10">
    <property type="entry name" value="Histidine kinase-like ATPase, C-terminal domain"/>
    <property type="match status" value="1"/>
</dbReference>
<dbReference type="STRING" id="171383.AKJ31_18110"/>
<dbReference type="SUPFAM" id="SSF55874">
    <property type="entry name" value="ATPase domain of HSP90 chaperone/DNA topoisomerase II/histidine kinase"/>
    <property type="match status" value="1"/>
</dbReference>
<dbReference type="InterPro" id="IPR036890">
    <property type="entry name" value="HATPase_C_sf"/>
</dbReference>
<evidence type="ECO:0000256" key="4">
    <source>
        <dbReference type="SAM" id="Coils"/>
    </source>
</evidence>
<dbReference type="PANTHER" id="PTHR43065:SF50">
    <property type="entry name" value="HISTIDINE KINASE"/>
    <property type="match status" value="1"/>
</dbReference>
<keyword evidence="7" id="KW-1185">Reference proteome</keyword>
<dbReference type="InterPro" id="IPR003594">
    <property type="entry name" value="HATPase_dom"/>
</dbReference>
<dbReference type="PROSITE" id="PS50109">
    <property type="entry name" value="HIS_KIN"/>
    <property type="match status" value="1"/>
</dbReference>
<keyword evidence="6" id="KW-0418">Kinase</keyword>
<evidence type="ECO:0000256" key="2">
    <source>
        <dbReference type="ARBA" id="ARBA00012438"/>
    </source>
</evidence>
<keyword evidence="3" id="KW-0597">Phosphoprotein</keyword>
<evidence type="ECO:0000313" key="7">
    <source>
        <dbReference type="Proteomes" id="UP000037530"/>
    </source>
</evidence>
<dbReference type="EC" id="2.7.13.3" evidence="2"/>
<dbReference type="CDD" id="cd00082">
    <property type="entry name" value="HisKA"/>
    <property type="match status" value="1"/>
</dbReference>
<gene>
    <name evidence="6" type="ORF">AKJ31_18110</name>
</gene>
<keyword evidence="6" id="KW-0808">Transferase</keyword>